<evidence type="ECO:0000256" key="2">
    <source>
        <dbReference type="ARBA" id="ARBA00022857"/>
    </source>
</evidence>
<evidence type="ECO:0000313" key="5">
    <source>
        <dbReference type="EMBL" id="BCX50084.1"/>
    </source>
</evidence>
<name>A0ABM7RJ49_9BACT</name>
<sequence length="337" mass="37778">MYSADPHRYDGRMPYRRCGVSGLKLPVISLGCWHNFGHVDDQNHVRAILRRAFDRGITHFDLANNYGPPPGSAEENVGRCLAEDFAWHRDELIISTKAGHLMWDGPYGEWGSRKHLLSSLDQSLRRLRLSYVDIFYSHRPDPSTPLEETIGALVTAVRQGKALYVGLSKYPPKKLKKAIRMLEDEGVPCLIYQPPYSILNRWPEARGIHEMLMEKGIGSIVFSPLAQGMLTGKYADGIPENSRAARPEGFLQPEQVEAQLDKIRQLNDLANELGMPLHHLALRWVVDQPAVTSAIIGARSVEQLDDSLRALSLAPLGKDVLKRIDKIAPPDPDKEAE</sequence>
<dbReference type="InterPro" id="IPR036812">
    <property type="entry name" value="NAD(P)_OxRdtase_dom_sf"/>
</dbReference>
<feature type="domain" description="NADP-dependent oxidoreductase" evidence="4">
    <location>
        <begin position="28"/>
        <end position="327"/>
    </location>
</feature>
<keyword evidence="3" id="KW-0560">Oxidoreductase</keyword>
<dbReference type="PANTHER" id="PTHR43150">
    <property type="entry name" value="HYPERKINETIC, ISOFORM M"/>
    <property type="match status" value="1"/>
</dbReference>
<evidence type="ECO:0000313" key="6">
    <source>
        <dbReference type="Proteomes" id="UP001374893"/>
    </source>
</evidence>
<dbReference type="Proteomes" id="UP001374893">
    <property type="component" value="Chromosome"/>
</dbReference>
<evidence type="ECO:0000256" key="1">
    <source>
        <dbReference type="ARBA" id="ARBA00006515"/>
    </source>
</evidence>
<dbReference type="InterPro" id="IPR005399">
    <property type="entry name" value="K_chnl_volt-dep_bsu_KCNAB-rel"/>
</dbReference>
<reference evidence="5 6" key="1">
    <citation type="submission" date="2021-06" db="EMBL/GenBank/DDBJ databases">
        <title>Complete genome of Haloferula helveola possessing various polysaccharide degrading enzymes.</title>
        <authorList>
            <person name="Takami H."/>
            <person name="Huang C."/>
            <person name="Hamasaki K."/>
        </authorList>
    </citation>
    <scope>NUCLEOTIDE SEQUENCE [LARGE SCALE GENOMIC DNA]</scope>
    <source>
        <strain evidence="5 6">CN-1</strain>
    </source>
</reference>
<evidence type="ECO:0000259" key="4">
    <source>
        <dbReference type="Pfam" id="PF00248"/>
    </source>
</evidence>
<dbReference type="Gene3D" id="3.20.20.100">
    <property type="entry name" value="NADP-dependent oxidoreductase domain"/>
    <property type="match status" value="1"/>
</dbReference>
<proteinExistence type="inferred from homology"/>
<dbReference type="RefSeq" id="WP_338686983.1">
    <property type="nucleotide sequence ID" value="NZ_AP024702.1"/>
</dbReference>
<dbReference type="EMBL" id="AP024702">
    <property type="protein sequence ID" value="BCX50084.1"/>
    <property type="molecule type" value="Genomic_DNA"/>
</dbReference>
<protein>
    <submittedName>
        <fullName evidence="5">Glyceraldehyde 3-phosphate reductase</fullName>
    </submittedName>
</protein>
<keyword evidence="6" id="KW-1185">Reference proteome</keyword>
<dbReference type="PANTHER" id="PTHR43150:SF4">
    <property type="entry name" value="L-GLYCERALDEHYDE 3-PHOSPHATE REDUCTASE"/>
    <property type="match status" value="1"/>
</dbReference>
<comment type="similarity">
    <text evidence="1">Belongs to the shaker potassium channel beta subunit family.</text>
</comment>
<evidence type="ECO:0000256" key="3">
    <source>
        <dbReference type="ARBA" id="ARBA00023002"/>
    </source>
</evidence>
<dbReference type="InterPro" id="IPR023210">
    <property type="entry name" value="NADP_OxRdtase_dom"/>
</dbReference>
<gene>
    <name evidence="5" type="ORF">HAHE_39920</name>
</gene>
<keyword evidence="2" id="KW-0521">NADP</keyword>
<accession>A0ABM7RJ49</accession>
<organism evidence="5 6">
    <name type="scientific">Haloferula helveola</name>
    <dbReference type="NCBI Taxonomy" id="490095"/>
    <lineage>
        <taxon>Bacteria</taxon>
        <taxon>Pseudomonadati</taxon>
        <taxon>Verrucomicrobiota</taxon>
        <taxon>Verrucomicrobiia</taxon>
        <taxon>Verrucomicrobiales</taxon>
        <taxon>Verrucomicrobiaceae</taxon>
        <taxon>Haloferula</taxon>
    </lineage>
</organism>
<dbReference type="Pfam" id="PF00248">
    <property type="entry name" value="Aldo_ket_red"/>
    <property type="match status" value="1"/>
</dbReference>
<dbReference type="SUPFAM" id="SSF51430">
    <property type="entry name" value="NAD(P)-linked oxidoreductase"/>
    <property type="match status" value="1"/>
</dbReference>